<evidence type="ECO:0000256" key="10">
    <source>
        <dbReference type="ARBA" id="ARBA00023042"/>
    </source>
</evidence>
<name>A0A7D7FDE8_9MONO</name>
<dbReference type="InterPro" id="IPR014023">
    <property type="entry name" value="Mononeg_RNA_pol_cat"/>
</dbReference>
<keyword evidence="9" id="KW-0693">Viral RNA replication</keyword>
<dbReference type="EMBL" id="MT153397">
    <property type="protein sequence ID" value="QMP82176.1"/>
    <property type="molecule type" value="Viral_cRNA"/>
</dbReference>
<evidence type="ECO:0000256" key="3">
    <source>
        <dbReference type="ARBA" id="ARBA00022664"/>
    </source>
</evidence>
<dbReference type="GO" id="GO:0004482">
    <property type="term" value="F:mRNA 5'-cap (guanine-N7-)-methyltransferase activity"/>
    <property type="evidence" value="ECO:0007669"/>
    <property type="project" value="InterPro"/>
</dbReference>
<feature type="domain" description="RdRp catalytic" evidence="14">
    <location>
        <begin position="563"/>
        <end position="752"/>
    </location>
</feature>
<evidence type="ECO:0000256" key="4">
    <source>
        <dbReference type="ARBA" id="ARBA00022679"/>
    </source>
</evidence>
<evidence type="ECO:0000256" key="11">
    <source>
        <dbReference type="ARBA" id="ARBA00023268"/>
    </source>
</evidence>
<reference evidence="15" key="2">
    <citation type="submission" date="2020-03" db="EMBL/GenBank/DDBJ databases">
        <authorList>
            <person name="Kafer S."/>
            <person name="Paraskevopoulou S."/>
            <person name="Zirkel F."/>
            <person name="Wieseke N."/>
            <person name="Donath A."/>
            <person name="Petersen M."/>
            <person name="Jones T.C."/>
            <person name="Liu S."/>
            <person name="Zhou X."/>
            <person name="Middendorf M."/>
            <person name="Junglen S."/>
            <person name="Misof B."/>
            <person name="Drosten C."/>
        </authorList>
    </citation>
    <scope>NUCLEOTIDE SEQUENCE</scope>
    <source>
        <strain evidence="15">OKIAV101</strain>
    </source>
</reference>
<organism evidence="15">
    <name type="scientific">Blattodean arli-related virus OKIAV101</name>
    <dbReference type="NCBI Taxonomy" id="2746351"/>
    <lineage>
        <taxon>Viruses</taxon>
        <taxon>Riboviria</taxon>
        <taxon>Orthornavirae</taxon>
        <taxon>Negarnaviricota</taxon>
        <taxon>Haploviricotina</taxon>
        <taxon>Monjiviricetes</taxon>
        <taxon>Mononegavirales</taxon>
        <taxon>Lispiviridae</taxon>
        <taxon>Coroavirus</taxon>
        <taxon>Coroavirus germense</taxon>
    </lineage>
</organism>
<evidence type="ECO:0000256" key="13">
    <source>
        <dbReference type="ARBA" id="ARBA00031012"/>
    </source>
</evidence>
<keyword evidence="10" id="KW-0506">mRNA capping</keyword>
<keyword evidence="3" id="KW-0507">mRNA processing</keyword>
<sequence length="969" mass="112596">MDISPQTESIDDHESFIDKHPRIPDVHLQSPIRRCVRESLFCPAAENPKYINDIITTCPYKVSELDIDSESTYGIIFHLFFNENIPIMNWIDKQYQEAFRNVVEFVQKTHEGLSLPPITDEMTFQYSDRRRLSELTRWNDIRDNVHQLRMQREVRWLWVVAMPYGFKDIRLCGHFMIFVLEEFPNKHFVFDYEQLMMICDTLSARVMTLWYCNLLSPEMPGWIDPSIIMEIYRHFDDDLIARGNDSYGTICFYESICLAIMLHLYEEFSRAGLYLKWLEKELSSPNHSSGLSLLKYLLGLSLSCPQYSELHGMFRHWGHPTVQESLGCEKVSQIGKTRSYPDIKIQREMAGLMKRQFFASFSSKHGRPPRIKNLQFFLGKPIYLLLTSEGRALNAYSNVYSLSDWGFVQFGKEFEFDYHADYTELIDDKALSPLRSELRTAFCPEKLGYKTGQSTTSRRVLEEILNRETIDVREICNKVSTRMIPEDWKIIMLHAKERELKVAPRLFAMMVLEMRLYFCVTEANIAEFIFKYFPQQTMTLDESDLTKRLLILADIMRDPEKFLGLFNIVDFSSWNVCHTDPMTNIFFAMLDDLFGTPGLFYNTHWFFEQCLICLTSHMSPPTSLINCPEGDPPECNELWYKHCGGFEGLRQKGWTLITISLLLMVEHEVGMKGYIIGQGDNQICKIMIPVPEEYHSVEEYLECGGDDLDHKANLFLQTLTDIALHIGLIVKPEETCSSRNVIIYGKDIIYKGSFMPQAIKRISRTMPEVNEVYPTMETKIATIQTSGSSSSQKSLDYVVPYIVSTTETLCSIMKDIFHRYKRGHIKQEVYNNLISESFKQFVLCSSAETVGCPILSPVSFLYRGHPDPVTSYLTYLHSLRKVIPMADRMYRYIQELRFDIGDADPELLVSNPCSLNIKLPKTIGNLMRQELEKVLNQITVNKDLSMIFNEQSSELDRQFFAYLISSRPC</sequence>
<accession>A0A7D7FDE8</accession>
<dbReference type="EC" id="2.7.7.48" evidence="1"/>
<evidence type="ECO:0000256" key="6">
    <source>
        <dbReference type="ARBA" id="ARBA00022695"/>
    </source>
</evidence>
<dbReference type="GO" id="GO:0003968">
    <property type="term" value="F:RNA-directed RNA polymerase activity"/>
    <property type="evidence" value="ECO:0007669"/>
    <property type="project" value="UniProtKB-KW"/>
</dbReference>
<evidence type="ECO:0000259" key="14">
    <source>
        <dbReference type="PROSITE" id="PS50526"/>
    </source>
</evidence>
<evidence type="ECO:0000256" key="9">
    <source>
        <dbReference type="ARBA" id="ARBA00022953"/>
    </source>
</evidence>
<dbReference type="PROSITE" id="PS50526">
    <property type="entry name" value="RDRP_SSRNA_NEG_NONSEG"/>
    <property type="match status" value="1"/>
</dbReference>
<keyword evidence="5" id="KW-0949">S-adenosyl-L-methionine</keyword>
<protein>
    <recommendedName>
        <fullName evidence="1">RNA-directed RNA polymerase</fullName>
        <ecNumber evidence="1">2.7.7.48</ecNumber>
    </recommendedName>
    <alternativeName>
        <fullName evidence="13">Replicase</fullName>
    </alternativeName>
    <alternativeName>
        <fullName evidence="12">Transcriptase</fullName>
    </alternativeName>
</protein>
<evidence type="ECO:0000256" key="7">
    <source>
        <dbReference type="ARBA" id="ARBA00022741"/>
    </source>
</evidence>
<evidence type="ECO:0000256" key="2">
    <source>
        <dbReference type="ARBA" id="ARBA00022484"/>
    </source>
</evidence>
<reference evidence="15" key="1">
    <citation type="journal article" date="2019" name="PLoS Pathog.">
        <title>Re-assessing the diversity of negative strand RNA viruses in insects.</title>
        <authorList>
            <person name="Kafer S."/>
            <person name="Paraskevopoulou S."/>
            <person name="Zirkel F."/>
            <person name="Wieseke N."/>
            <person name="Donath A."/>
            <person name="Petersen M."/>
            <person name="Jones T.C."/>
            <person name="Liu S."/>
            <person name="Zhou X."/>
            <person name="Middendorf M."/>
            <person name="Junglen S."/>
            <person name="Misof B."/>
            <person name="Drosten C."/>
        </authorList>
    </citation>
    <scope>NUCLEOTIDE SEQUENCE</scope>
    <source>
        <strain evidence="15">OKIAV101</strain>
    </source>
</reference>
<keyword evidence="4" id="KW-0808">Transferase</keyword>
<keyword evidence="6" id="KW-0548">Nucleotidyltransferase</keyword>
<evidence type="ECO:0000256" key="12">
    <source>
        <dbReference type="ARBA" id="ARBA00030436"/>
    </source>
</evidence>
<dbReference type="Pfam" id="PF00946">
    <property type="entry name" value="Mononeg_RNA_pol"/>
    <property type="match status" value="1"/>
</dbReference>
<evidence type="ECO:0000256" key="1">
    <source>
        <dbReference type="ARBA" id="ARBA00012494"/>
    </source>
</evidence>
<keyword evidence="2 15" id="KW-0696">RNA-directed RNA polymerase</keyword>
<proteinExistence type="predicted"/>
<evidence type="ECO:0000313" key="15">
    <source>
        <dbReference type="EMBL" id="QMP82176.1"/>
    </source>
</evidence>
<evidence type="ECO:0000256" key="5">
    <source>
        <dbReference type="ARBA" id="ARBA00022691"/>
    </source>
</evidence>
<feature type="non-terminal residue" evidence="15">
    <location>
        <position position="969"/>
    </location>
</feature>
<keyword evidence="11" id="KW-0511">Multifunctional enzyme</keyword>
<keyword evidence="7" id="KW-0547">Nucleotide-binding</keyword>
<keyword evidence="8" id="KW-0067">ATP-binding</keyword>
<evidence type="ECO:0000256" key="8">
    <source>
        <dbReference type="ARBA" id="ARBA00022840"/>
    </source>
</evidence>
<dbReference type="GO" id="GO:0005524">
    <property type="term" value="F:ATP binding"/>
    <property type="evidence" value="ECO:0007669"/>
    <property type="project" value="UniProtKB-KW"/>
</dbReference>